<dbReference type="Pfam" id="PF00899">
    <property type="entry name" value="ThiF"/>
    <property type="match status" value="1"/>
</dbReference>
<feature type="domain" description="THIF-type NAD/FAD binding fold" evidence="2">
    <location>
        <begin position="11"/>
        <end position="242"/>
    </location>
</feature>
<dbReference type="SUPFAM" id="SSF69572">
    <property type="entry name" value="Activating enzymes of the ubiquitin-like proteins"/>
    <property type="match status" value="1"/>
</dbReference>
<dbReference type="PATRIC" id="fig|1280953.3.peg.1220"/>
<gene>
    <name evidence="3" type="ORF">HOC_06053</name>
</gene>
<accession>A0A059G9B5</accession>
<protein>
    <submittedName>
        <fullName evidence="3">Putative molybdopterin biosynthesis protein MoeB</fullName>
    </submittedName>
</protein>
<dbReference type="InterPro" id="IPR000594">
    <property type="entry name" value="ThiF_NAD_FAD-bd"/>
</dbReference>
<keyword evidence="4" id="KW-1185">Reference proteome</keyword>
<dbReference type="PANTHER" id="PTHR10953">
    <property type="entry name" value="UBIQUITIN-ACTIVATING ENZYME E1"/>
    <property type="match status" value="1"/>
</dbReference>
<reference evidence="3 4" key="1">
    <citation type="journal article" date="2014" name="Antonie Van Leeuwenhoek">
        <title>Hyphomonas beringensis sp. nov. and Hyphomonas chukchiensis sp. nov., isolated from surface seawater of the Bering Sea and Chukchi Sea.</title>
        <authorList>
            <person name="Li C."/>
            <person name="Lai Q."/>
            <person name="Li G."/>
            <person name="Dong C."/>
            <person name="Wang J."/>
            <person name="Liao Y."/>
            <person name="Shao Z."/>
        </authorList>
    </citation>
    <scope>NUCLEOTIDE SEQUENCE [LARGE SCALE GENOMIC DNA]</scope>
    <source>
        <strain evidence="3 4">SCH89</strain>
    </source>
</reference>
<dbReference type="GO" id="GO:0008641">
    <property type="term" value="F:ubiquitin-like modifier activating enzyme activity"/>
    <property type="evidence" value="ECO:0007669"/>
    <property type="project" value="InterPro"/>
</dbReference>
<dbReference type="PANTHER" id="PTHR10953:SF102">
    <property type="entry name" value="ADENYLYLTRANSFERASE AND SULFURTRANSFERASE MOCS3"/>
    <property type="match status" value="1"/>
</dbReference>
<dbReference type="FunFam" id="3.40.50.720:FF:000080">
    <property type="entry name" value="Thiazole biosynthesis adenylyltransferase ThiF"/>
    <property type="match status" value="1"/>
</dbReference>
<evidence type="ECO:0000256" key="1">
    <source>
        <dbReference type="ARBA" id="ARBA00009919"/>
    </source>
</evidence>
<dbReference type="eggNOG" id="COG0476">
    <property type="taxonomic scope" value="Bacteria"/>
</dbReference>
<dbReference type="GO" id="GO:0008146">
    <property type="term" value="F:sulfotransferase activity"/>
    <property type="evidence" value="ECO:0007669"/>
    <property type="project" value="TreeGrafter"/>
</dbReference>
<dbReference type="OrthoDB" id="9804286at2"/>
<evidence type="ECO:0000313" key="4">
    <source>
        <dbReference type="Proteomes" id="UP000024942"/>
    </source>
</evidence>
<dbReference type="AlphaFoldDB" id="A0A059G9B5"/>
<sequence length="250" mass="26038">MTSQPVDIERHKRHILLKEIGGPGVQKLRGATVSMVGAGALGGPCALYLAAAGIGRLEIWDDDVVDRSNLQRQIQFGEGDVGQPKAETLATSLQAAHPDTQVSWHRHRWSESHPLAGDILIDASDNFPTRYALNAAAHASGRALVQGAAAGWSGQVSVFASGLQPGAPCYRCWVPETPPDAEACDEVGVVGAMTGMVGAAMALETVKLITGAGAPLIGRILLMDGLAGTQRTVKLKADTSCSTCASIHAD</sequence>
<proteinExistence type="inferred from homology"/>
<name>A0A059G9B5_9PROT</name>
<dbReference type="Gene3D" id="3.40.50.720">
    <property type="entry name" value="NAD(P)-binding Rossmann-like Domain"/>
    <property type="match status" value="1"/>
</dbReference>
<dbReference type="InterPro" id="IPR035985">
    <property type="entry name" value="Ubiquitin-activating_enz"/>
</dbReference>
<comment type="caution">
    <text evidence="3">The sequence shown here is derived from an EMBL/GenBank/DDBJ whole genome shotgun (WGS) entry which is preliminary data.</text>
</comment>
<organism evidence="3 4">
    <name type="scientific">Hyphomonas oceanitis SCH89</name>
    <dbReference type="NCBI Taxonomy" id="1280953"/>
    <lineage>
        <taxon>Bacteria</taxon>
        <taxon>Pseudomonadati</taxon>
        <taxon>Pseudomonadota</taxon>
        <taxon>Alphaproteobacteria</taxon>
        <taxon>Hyphomonadales</taxon>
        <taxon>Hyphomonadaceae</taxon>
        <taxon>Hyphomonas</taxon>
    </lineage>
</organism>
<dbReference type="GO" id="GO:0016779">
    <property type="term" value="F:nucleotidyltransferase activity"/>
    <property type="evidence" value="ECO:0007669"/>
    <property type="project" value="TreeGrafter"/>
</dbReference>
<dbReference type="STRING" id="1280953.HOC_06053"/>
<evidence type="ECO:0000313" key="3">
    <source>
        <dbReference type="EMBL" id="KDA03422.1"/>
    </source>
</evidence>
<evidence type="ECO:0000259" key="2">
    <source>
        <dbReference type="Pfam" id="PF00899"/>
    </source>
</evidence>
<comment type="similarity">
    <text evidence="1">Belongs to the HesA/MoeB/ThiF family.</text>
</comment>
<dbReference type="Proteomes" id="UP000024942">
    <property type="component" value="Unassembled WGS sequence"/>
</dbReference>
<dbReference type="GO" id="GO:0004792">
    <property type="term" value="F:thiosulfate-cyanide sulfurtransferase activity"/>
    <property type="evidence" value="ECO:0007669"/>
    <property type="project" value="TreeGrafter"/>
</dbReference>
<dbReference type="EMBL" id="ARYL01000006">
    <property type="protein sequence ID" value="KDA03422.1"/>
    <property type="molecule type" value="Genomic_DNA"/>
</dbReference>
<dbReference type="GO" id="GO:0005829">
    <property type="term" value="C:cytosol"/>
    <property type="evidence" value="ECO:0007669"/>
    <property type="project" value="TreeGrafter"/>
</dbReference>
<dbReference type="CDD" id="cd00757">
    <property type="entry name" value="ThiF_MoeB_HesA_family"/>
    <property type="match status" value="1"/>
</dbReference>
<dbReference type="InterPro" id="IPR045886">
    <property type="entry name" value="ThiF/MoeB/HesA"/>
</dbReference>
<dbReference type="RefSeq" id="WP_035536703.1">
    <property type="nucleotide sequence ID" value="NZ_ARYL01000006.1"/>
</dbReference>